<keyword evidence="4 8" id="KW-0812">Transmembrane</keyword>
<accession>A0A9Q1CIQ7</accession>
<gene>
    <name evidence="9" type="ORF">HOLleu_08751</name>
</gene>
<evidence type="ECO:0000256" key="3">
    <source>
        <dbReference type="ARBA" id="ARBA00022502"/>
    </source>
</evidence>
<evidence type="ECO:0000256" key="6">
    <source>
        <dbReference type="ARBA" id="ARBA00022989"/>
    </source>
</evidence>
<feature type="transmembrane region" description="Helical" evidence="8">
    <location>
        <begin position="49"/>
        <end position="69"/>
    </location>
</feature>
<protein>
    <submittedName>
        <fullName evidence="9">Phosphatidylinositol-glycan biosynthesis class F protein</fullName>
    </submittedName>
</protein>
<dbReference type="GO" id="GO:0006506">
    <property type="term" value="P:GPI anchor biosynthetic process"/>
    <property type="evidence" value="ECO:0007669"/>
    <property type="project" value="UniProtKB-KW"/>
</dbReference>
<keyword evidence="10" id="KW-1185">Reference proteome</keyword>
<evidence type="ECO:0000256" key="1">
    <source>
        <dbReference type="ARBA" id="ARBA00004477"/>
    </source>
</evidence>
<organism evidence="9 10">
    <name type="scientific">Holothuria leucospilota</name>
    <name type="common">Black long sea cucumber</name>
    <name type="synonym">Mertensiothuria leucospilota</name>
    <dbReference type="NCBI Taxonomy" id="206669"/>
    <lineage>
        <taxon>Eukaryota</taxon>
        <taxon>Metazoa</taxon>
        <taxon>Echinodermata</taxon>
        <taxon>Eleutherozoa</taxon>
        <taxon>Echinozoa</taxon>
        <taxon>Holothuroidea</taxon>
        <taxon>Aspidochirotacea</taxon>
        <taxon>Aspidochirotida</taxon>
        <taxon>Holothuriidae</taxon>
        <taxon>Holothuria</taxon>
    </lineage>
</organism>
<keyword evidence="6 8" id="KW-1133">Transmembrane helix</keyword>
<evidence type="ECO:0000313" key="10">
    <source>
        <dbReference type="Proteomes" id="UP001152320"/>
    </source>
</evidence>
<evidence type="ECO:0000313" key="9">
    <source>
        <dbReference type="EMBL" id="KAJ8045696.1"/>
    </source>
</evidence>
<proteinExistence type="predicted"/>
<dbReference type="GO" id="GO:0005789">
    <property type="term" value="C:endoplasmic reticulum membrane"/>
    <property type="evidence" value="ECO:0007669"/>
    <property type="project" value="UniProtKB-SubCell"/>
</dbReference>
<evidence type="ECO:0000256" key="5">
    <source>
        <dbReference type="ARBA" id="ARBA00022824"/>
    </source>
</evidence>
<keyword evidence="7 8" id="KW-0472">Membrane</keyword>
<name>A0A9Q1CIQ7_HOLLE</name>
<reference evidence="9" key="1">
    <citation type="submission" date="2021-10" db="EMBL/GenBank/DDBJ databases">
        <title>Tropical sea cucumber genome reveals ecological adaptation and Cuvierian tubules defense mechanism.</title>
        <authorList>
            <person name="Chen T."/>
        </authorList>
    </citation>
    <scope>NUCLEOTIDE SEQUENCE</scope>
    <source>
        <strain evidence="9">Nanhai2018</strain>
        <tissue evidence="9">Muscle</tissue>
    </source>
</reference>
<keyword evidence="3" id="KW-0337">GPI-anchor biosynthesis</keyword>
<keyword evidence="5" id="KW-0256">Endoplasmic reticulum</keyword>
<dbReference type="Pfam" id="PF06699">
    <property type="entry name" value="PIG-F"/>
    <property type="match status" value="1"/>
</dbReference>
<feature type="transmembrane region" description="Helical" evidence="8">
    <location>
        <begin position="21"/>
        <end position="43"/>
    </location>
</feature>
<evidence type="ECO:0000256" key="4">
    <source>
        <dbReference type="ARBA" id="ARBA00022692"/>
    </source>
</evidence>
<evidence type="ECO:0000256" key="7">
    <source>
        <dbReference type="ARBA" id="ARBA00023136"/>
    </source>
</evidence>
<evidence type="ECO:0000256" key="2">
    <source>
        <dbReference type="ARBA" id="ARBA00004687"/>
    </source>
</evidence>
<comment type="subcellular location">
    <subcellularLocation>
        <location evidence="1">Endoplasmic reticulum membrane</location>
        <topology evidence="1">Multi-pass membrane protein</topology>
    </subcellularLocation>
</comment>
<dbReference type="InterPro" id="IPR009580">
    <property type="entry name" value="GPI_biosynthesis_protein_Pig-F"/>
</dbReference>
<sequence>MFSSYDNLKFSHRLYNLVKAFFIFLFSCIAFHAVTVLYGAPAFEAVEETFLFSLLVSTLSIFPCLLVIGTSSAAWSRLYFDRKPEDETEICLLCLVICTYLGAWFGAFPIPLDWDRPWQAWPITVCVGSLWGHTLGVCVSIFQLLHRISDQNQPEKLR</sequence>
<feature type="transmembrane region" description="Helical" evidence="8">
    <location>
        <begin position="120"/>
        <end position="145"/>
    </location>
</feature>
<dbReference type="AlphaFoldDB" id="A0A9Q1CIQ7"/>
<feature type="transmembrane region" description="Helical" evidence="8">
    <location>
        <begin position="90"/>
        <end position="108"/>
    </location>
</feature>
<dbReference type="Proteomes" id="UP001152320">
    <property type="component" value="Chromosome 3"/>
</dbReference>
<dbReference type="EMBL" id="JAIZAY010000003">
    <property type="protein sequence ID" value="KAJ8045696.1"/>
    <property type="molecule type" value="Genomic_DNA"/>
</dbReference>
<evidence type="ECO:0000256" key="8">
    <source>
        <dbReference type="SAM" id="Phobius"/>
    </source>
</evidence>
<dbReference type="OrthoDB" id="17366at2759"/>
<comment type="pathway">
    <text evidence="2">Glycolipid biosynthesis; glycosylphosphatidylinositol-anchor biosynthesis.</text>
</comment>
<comment type="caution">
    <text evidence="9">The sequence shown here is derived from an EMBL/GenBank/DDBJ whole genome shotgun (WGS) entry which is preliminary data.</text>
</comment>